<dbReference type="GeneID" id="90449984"/>
<protein>
    <recommendedName>
        <fullName evidence="3">Mobile element protein</fullName>
    </recommendedName>
</protein>
<proteinExistence type="predicted"/>
<dbReference type="EMBL" id="CP087714">
    <property type="protein sequence ID" value="XAT63533.1"/>
    <property type="molecule type" value="Genomic_DNA"/>
</dbReference>
<dbReference type="RefSeq" id="WP_193807354.1">
    <property type="nucleotide sequence ID" value="NZ_CP087714.1"/>
</dbReference>
<gene>
    <name evidence="1" type="ORF">LPQ35_09780</name>
</gene>
<name>A0ABZ3H1W5_GEOAI</name>
<evidence type="ECO:0008006" key="3">
    <source>
        <dbReference type="Google" id="ProtNLM"/>
    </source>
</evidence>
<keyword evidence="2" id="KW-1185">Reference proteome</keyword>
<reference evidence="1 2" key="1">
    <citation type="submission" date="2021-11" db="EMBL/GenBank/DDBJ databases">
        <title>Whole genome of Geoglobus acetivorans.</title>
        <authorList>
            <person name="Liu D."/>
        </authorList>
    </citation>
    <scope>NUCLEOTIDE SEQUENCE [LARGE SCALE GENOMIC DNA]</scope>
    <source>
        <strain evidence="1 2">SBH6</strain>
    </source>
</reference>
<dbReference type="Proteomes" id="UP001492541">
    <property type="component" value="Chromosome"/>
</dbReference>
<evidence type="ECO:0000313" key="1">
    <source>
        <dbReference type="EMBL" id="XAT63533.1"/>
    </source>
</evidence>
<organism evidence="1 2">
    <name type="scientific">Geoglobus acetivorans</name>
    <dbReference type="NCBI Taxonomy" id="565033"/>
    <lineage>
        <taxon>Archaea</taxon>
        <taxon>Methanobacteriati</taxon>
        <taxon>Methanobacteriota</taxon>
        <taxon>Archaeoglobi</taxon>
        <taxon>Archaeoglobales</taxon>
        <taxon>Archaeoglobaceae</taxon>
        <taxon>Geoglobus</taxon>
    </lineage>
</organism>
<accession>A0ABZ3H1W5</accession>
<evidence type="ECO:0000313" key="2">
    <source>
        <dbReference type="Proteomes" id="UP001492541"/>
    </source>
</evidence>
<sequence length="63" mass="7725">MRIENKEKLEKKKKLKIREEAKRKLITNKQLSLEERVRLLEIAVFGKTIDELLIEEKYKRERT</sequence>